<dbReference type="EMBL" id="CP000378">
    <property type="protein sequence ID" value="ABF76668.1"/>
    <property type="molecule type" value="Genomic_DNA"/>
</dbReference>
<evidence type="ECO:0000313" key="1">
    <source>
        <dbReference type="EMBL" id="ABF76668.1"/>
    </source>
</evidence>
<reference evidence="1" key="1">
    <citation type="submission" date="2006-05" db="EMBL/GenBank/DDBJ databases">
        <title>Complete sequence of chromosome 1 of Burkholderia cenocepacia AU 1054.</title>
        <authorList>
            <consortium name="US DOE Joint Genome Institute"/>
            <person name="Copeland A."/>
            <person name="Lucas S."/>
            <person name="Lapidus A."/>
            <person name="Barry K."/>
            <person name="Detter J.C."/>
            <person name="Glavina del Rio T."/>
            <person name="Hammon N."/>
            <person name="Israni S."/>
            <person name="Dalin E."/>
            <person name="Tice H."/>
            <person name="Pitluck S."/>
            <person name="Chain P."/>
            <person name="Malfatti S."/>
            <person name="Shin M."/>
            <person name="Vergez L."/>
            <person name="Schmutz J."/>
            <person name="Larimer F."/>
            <person name="Land M."/>
            <person name="Hauser L."/>
            <person name="Kyrpides N."/>
            <person name="Lykidis A."/>
            <person name="LiPuma J.J."/>
            <person name="Konstantinidis K."/>
            <person name="Tiedje J.M."/>
            <person name="Richardson P."/>
        </authorList>
    </citation>
    <scope>NUCLEOTIDE SEQUENCE [LARGE SCALE GENOMIC DNA]</scope>
    <source>
        <strain evidence="1">AU 1054</strain>
    </source>
</reference>
<name>A0A0H2XQC6_BURO1</name>
<dbReference type="HOGENOM" id="CLU_2218058_0_0_4"/>
<gene>
    <name evidence="1" type="ordered locus">Bcen_1765</name>
</gene>
<accession>A0A0H2XQC6</accession>
<dbReference type="AlphaFoldDB" id="A0A0H2XQC6"/>
<protein>
    <submittedName>
        <fullName evidence="1">Uncharacterized protein</fullName>
    </submittedName>
</protein>
<sequence length="106" mass="11536">MVNPNRRETKMALTNDQLAELLVGIARSQKAITDAVKLHLGQADGPRFQAGALIPTLQGAAAIANRGQPTFHDLPSRILLQIQGDPRPGTPRIEEWVAQELNRLAP</sequence>
<organism evidence="1">
    <name type="scientific">Burkholderia orbicola (strain AU 1054)</name>
    <dbReference type="NCBI Taxonomy" id="331271"/>
    <lineage>
        <taxon>Bacteria</taxon>
        <taxon>Pseudomonadati</taxon>
        <taxon>Pseudomonadota</taxon>
        <taxon>Betaproteobacteria</taxon>
        <taxon>Burkholderiales</taxon>
        <taxon>Burkholderiaceae</taxon>
        <taxon>Burkholderia</taxon>
        <taxon>Burkholderia cepacia complex</taxon>
        <taxon>Burkholderia orbicola</taxon>
    </lineage>
</organism>
<proteinExistence type="predicted"/>